<dbReference type="EMBL" id="JANBPG010000116">
    <property type="protein sequence ID" value="KAJ1899915.1"/>
    <property type="molecule type" value="Genomic_DNA"/>
</dbReference>
<evidence type="ECO:0000313" key="2">
    <source>
        <dbReference type="Proteomes" id="UP001150581"/>
    </source>
</evidence>
<sequence>MLTIRRYTNSARTLLIICSLAALLFVGCAKLRYAAVDSTLNAINSTGASDNIHKSSQPSIYSLIIISTIIIFGILNAKSLSVALTFAYNCFFKPLGQHNSQQDRLNAFYTGQASVYDATRGGLLRGRKTMLKLCAAELKRQGAKLPIWVDIGGGTGWNIEQMDKYFGVARFERIYLVDLCQPLCEVAERRFKAKGWDNVTVVCQDATSFILPGLERSGAMGQVDLVTMSYSLSMMDAYHSVVDRIEKLLRPQAGFVGVADFYVSGAMPGQRTSAAGVLGYQCNWFTRVFWQHWFEFDHVYLHPCRRNYLEHTLHTHKVFNGRNHFVVPYLVQIPYYVWLGRSRDLPNNRLPEITGQPVQSMFDEIAPESSTIALPDVEDASGPEEQRGWKRLPYQPTKSEHAQFSTYIYGFTWEDPRRDLEVLDLSSNDRVLAITSAGDNALAYAAHQSGAQIHCVDMNPCQNHLLELKLAALRNLDYEQFWCMFGLGREPDFRNLLDSVLSADMSSAAYQYWRNNISAFAPAQPALARAVLGDMAHCNLYTTGYSGMALHSLRAVLKLLGMHRVTQKLIASKSIEEQANLWKQKIRHRIFSNLVVRLLDNPVAMWQFMGVPINQWNMLRSEGSMSQYVRDTLDPVAAATSFTTDNYFYRLLFARQYSPTCCPDYLTKSGFERLQSAAKSGCLTFQLHTATIIDVLAGMRNGELTKAVIMDHMDWFSAGDADAEVGALARVIAKGGFVLWRSAARVPWYIKTFEANGFAVEALSIRQPNIIVPIDRVNMYASFYKATRI</sequence>
<evidence type="ECO:0000313" key="1">
    <source>
        <dbReference type="EMBL" id="KAJ1899915.1"/>
    </source>
</evidence>
<gene>
    <name evidence="1" type="ORF">LPJ66_001807</name>
</gene>
<reference evidence="1" key="1">
    <citation type="submission" date="2022-07" db="EMBL/GenBank/DDBJ databases">
        <title>Phylogenomic reconstructions and comparative analyses of Kickxellomycotina fungi.</title>
        <authorList>
            <person name="Reynolds N.K."/>
            <person name="Stajich J.E."/>
            <person name="Barry K."/>
            <person name="Grigoriev I.V."/>
            <person name="Crous P."/>
            <person name="Smith M.E."/>
        </authorList>
    </citation>
    <scope>NUCLEOTIDE SEQUENCE</scope>
    <source>
        <strain evidence="1">Benny 63K</strain>
    </source>
</reference>
<proteinExistence type="predicted"/>
<comment type="caution">
    <text evidence="1">The sequence shown here is derived from an EMBL/GenBank/DDBJ whole genome shotgun (WGS) entry which is preliminary data.</text>
</comment>
<name>A0ACC1IS82_9FUNG</name>
<protein>
    <submittedName>
        <fullName evidence="1">Uncharacterized protein</fullName>
    </submittedName>
</protein>
<organism evidence="1 2">
    <name type="scientific">Kickxella alabastrina</name>
    <dbReference type="NCBI Taxonomy" id="61397"/>
    <lineage>
        <taxon>Eukaryota</taxon>
        <taxon>Fungi</taxon>
        <taxon>Fungi incertae sedis</taxon>
        <taxon>Zoopagomycota</taxon>
        <taxon>Kickxellomycotina</taxon>
        <taxon>Kickxellomycetes</taxon>
        <taxon>Kickxellales</taxon>
        <taxon>Kickxellaceae</taxon>
        <taxon>Kickxella</taxon>
    </lineage>
</organism>
<accession>A0ACC1IS82</accession>
<keyword evidence="2" id="KW-1185">Reference proteome</keyword>
<dbReference type="Proteomes" id="UP001150581">
    <property type="component" value="Unassembled WGS sequence"/>
</dbReference>